<protein>
    <submittedName>
        <fullName evidence="1">Uncharacterized protein</fullName>
    </submittedName>
</protein>
<reference evidence="1" key="1">
    <citation type="submission" date="2021-03" db="EMBL/GenBank/DDBJ databases">
        <authorList>
            <person name="Wang G."/>
        </authorList>
    </citation>
    <scope>NUCLEOTIDE SEQUENCE</scope>
    <source>
        <strain evidence="1">KCTC 12899</strain>
    </source>
</reference>
<dbReference type="RefSeq" id="WP_207858395.1">
    <property type="nucleotide sequence ID" value="NZ_JAFREP010000007.1"/>
</dbReference>
<evidence type="ECO:0000313" key="2">
    <source>
        <dbReference type="Proteomes" id="UP000664417"/>
    </source>
</evidence>
<gene>
    <name evidence="1" type="ORF">J3U88_09645</name>
</gene>
<sequence length="215" mass="24350">MAHQIVANWDTHQIGRANGKLGHPPLANWDTHQIGRAKWDTHQIGRQIEANWDTHQMAHQIGTPTFFLPDRDTHLLLNVGQIANLGHPPLVKRGPNWDTHQIGKPYQAKGDSHQIAKWDPRQIGMANWANWTPTFGSSWWFDLVAAHFVLGGVKKKAAFFLPSVKPVQVGRLQEKPGLRNDSEMVQSGDFLVVSCRVHADFGRIKSLTLRPFFLR</sequence>
<name>A0A8J7U1Z3_9BACT</name>
<comment type="caution">
    <text evidence="1">The sequence shown here is derived from an EMBL/GenBank/DDBJ whole genome shotgun (WGS) entry which is preliminary data.</text>
</comment>
<organism evidence="1 2">
    <name type="scientific">Acanthopleuribacter pedis</name>
    <dbReference type="NCBI Taxonomy" id="442870"/>
    <lineage>
        <taxon>Bacteria</taxon>
        <taxon>Pseudomonadati</taxon>
        <taxon>Acidobacteriota</taxon>
        <taxon>Holophagae</taxon>
        <taxon>Acanthopleuribacterales</taxon>
        <taxon>Acanthopleuribacteraceae</taxon>
        <taxon>Acanthopleuribacter</taxon>
    </lineage>
</organism>
<proteinExistence type="predicted"/>
<dbReference type="Proteomes" id="UP000664417">
    <property type="component" value="Unassembled WGS sequence"/>
</dbReference>
<keyword evidence="2" id="KW-1185">Reference proteome</keyword>
<dbReference type="AlphaFoldDB" id="A0A8J7U1Z3"/>
<accession>A0A8J7U1Z3</accession>
<dbReference type="EMBL" id="JAFREP010000007">
    <property type="protein sequence ID" value="MBO1318723.1"/>
    <property type="molecule type" value="Genomic_DNA"/>
</dbReference>
<evidence type="ECO:0000313" key="1">
    <source>
        <dbReference type="EMBL" id="MBO1318723.1"/>
    </source>
</evidence>